<dbReference type="PANTHER" id="PTHR23502:SF132">
    <property type="entry name" value="POLYAMINE TRANSPORTER 2-RELATED"/>
    <property type="match status" value="1"/>
</dbReference>
<keyword evidence="6 8" id="KW-1133">Transmembrane helix</keyword>
<dbReference type="NCBIfam" id="TIGR00710">
    <property type="entry name" value="efflux_Bcr_CflA"/>
    <property type="match status" value="1"/>
</dbReference>
<dbReference type="CDD" id="cd17320">
    <property type="entry name" value="MFS_MdfA_MDR_like"/>
    <property type="match status" value="1"/>
</dbReference>
<sequence>MKDKSKTQRFLILLFLGLLTAISPFSIDMYLPAFGDMAGDLNTSVEKIQLSLTSYFIGVAIGQMIYGPLLDKFGRKKPLIAGLVIYIAASLFCAVTNSADYLILFRLIQALGGCCGMVASRAMVRDYYDAKESAKIFSLLMLVVGISPILAPSVGAFVLNHFEWHIIFIILTLIGLIILLGTLFILPESYQGNASLSLKPADVSKNFWSVLKNPDFLKYCLIGSFASSGLYAYLAGSSFVMQEYFGLSASQYGTAFAFISSALIIATQINRFLLNRWSSAQISLVANYVQVAVSLGMLIATLSGYITLPLIIGCIFFYLCCQGFIFPNTSALALAPFRELAGSASALLGCIQMALGAFTSALVSYFHNNTAIPMVGVMFFATCSGLIVYISLGKNRKQA</sequence>
<dbReference type="Proteomes" id="UP001597118">
    <property type="component" value="Unassembled WGS sequence"/>
</dbReference>
<feature type="transmembrane region" description="Helical" evidence="8">
    <location>
        <begin position="372"/>
        <end position="392"/>
    </location>
</feature>
<dbReference type="PANTHER" id="PTHR23502">
    <property type="entry name" value="MAJOR FACILITATOR SUPERFAMILY"/>
    <property type="match status" value="1"/>
</dbReference>
<evidence type="ECO:0000256" key="6">
    <source>
        <dbReference type="ARBA" id="ARBA00022989"/>
    </source>
</evidence>
<feature type="transmembrane region" description="Helical" evidence="8">
    <location>
        <begin position="48"/>
        <end position="67"/>
    </location>
</feature>
<dbReference type="Gene3D" id="1.20.1720.10">
    <property type="entry name" value="Multidrug resistance protein D"/>
    <property type="match status" value="1"/>
</dbReference>
<reference evidence="11" key="1">
    <citation type="journal article" date="2019" name="Int. J. Syst. Evol. Microbiol.">
        <title>The Global Catalogue of Microorganisms (GCM) 10K type strain sequencing project: providing services to taxonomists for standard genome sequencing and annotation.</title>
        <authorList>
            <consortium name="The Broad Institute Genomics Platform"/>
            <consortium name="The Broad Institute Genome Sequencing Center for Infectious Disease"/>
            <person name="Wu L."/>
            <person name="Ma J."/>
        </authorList>
    </citation>
    <scope>NUCLEOTIDE SEQUENCE [LARGE SCALE GENOMIC DNA]</scope>
    <source>
        <strain evidence="11">CCUG 53762</strain>
    </source>
</reference>
<comment type="similarity">
    <text evidence="2">Belongs to the major facilitator superfamily. Bcr/CmlA family.</text>
</comment>
<name>A0ABW4IAB7_9SPHI</name>
<feature type="domain" description="Major facilitator superfamily (MFS) profile" evidence="9">
    <location>
        <begin position="12"/>
        <end position="399"/>
    </location>
</feature>
<proteinExistence type="inferred from homology"/>
<accession>A0ABW4IAB7</accession>
<feature type="transmembrane region" description="Helical" evidence="8">
    <location>
        <begin position="346"/>
        <end position="366"/>
    </location>
</feature>
<comment type="subcellular location">
    <subcellularLocation>
        <location evidence="1">Cell membrane</location>
        <topology evidence="1">Multi-pass membrane protein</topology>
    </subcellularLocation>
</comment>
<gene>
    <name evidence="10" type="ORF">ACFSAH_03355</name>
</gene>
<dbReference type="InterPro" id="IPR020846">
    <property type="entry name" value="MFS_dom"/>
</dbReference>
<evidence type="ECO:0000256" key="8">
    <source>
        <dbReference type="SAM" id="Phobius"/>
    </source>
</evidence>
<evidence type="ECO:0000256" key="3">
    <source>
        <dbReference type="ARBA" id="ARBA00022448"/>
    </source>
</evidence>
<dbReference type="EMBL" id="JBHUDG010000003">
    <property type="protein sequence ID" value="MFD1628897.1"/>
    <property type="molecule type" value="Genomic_DNA"/>
</dbReference>
<evidence type="ECO:0000313" key="10">
    <source>
        <dbReference type="EMBL" id="MFD1628897.1"/>
    </source>
</evidence>
<feature type="transmembrane region" description="Helical" evidence="8">
    <location>
        <begin position="254"/>
        <end position="273"/>
    </location>
</feature>
<dbReference type="PROSITE" id="PS50850">
    <property type="entry name" value="MFS"/>
    <property type="match status" value="1"/>
</dbReference>
<evidence type="ECO:0000256" key="7">
    <source>
        <dbReference type="ARBA" id="ARBA00023136"/>
    </source>
</evidence>
<dbReference type="InterPro" id="IPR004812">
    <property type="entry name" value="Efflux_drug-R_Bcr/CmlA"/>
</dbReference>
<comment type="caution">
    <text evidence="10">The sequence shown here is derived from an EMBL/GenBank/DDBJ whole genome shotgun (WGS) entry which is preliminary data.</text>
</comment>
<feature type="transmembrane region" description="Helical" evidence="8">
    <location>
        <begin position="79"/>
        <end position="97"/>
    </location>
</feature>
<dbReference type="SUPFAM" id="SSF103473">
    <property type="entry name" value="MFS general substrate transporter"/>
    <property type="match status" value="1"/>
</dbReference>
<organism evidence="10 11">
    <name type="scientific">Pseudopedobacter beijingensis</name>
    <dbReference type="NCBI Taxonomy" id="1207056"/>
    <lineage>
        <taxon>Bacteria</taxon>
        <taxon>Pseudomonadati</taxon>
        <taxon>Bacteroidota</taxon>
        <taxon>Sphingobacteriia</taxon>
        <taxon>Sphingobacteriales</taxon>
        <taxon>Sphingobacteriaceae</taxon>
        <taxon>Pseudopedobacter</taxon>
    </lineage>
</organism>
<dbReference type="Pfam" id="PF07690">
    <property type="entry name" value="MFS_1"/>
    <property type="match status" value="1"/>
</dbReference>
<evidence type="ECO:0000256" key="2">
    <source>
        <dbReference type="ARBA" id="ARBA00006236"/>
    </source>
</evidence>
<keyword evidence="11" id="KW-1185">Reference proteome</keyword>
<keyword evidence="7 8" id="KW-0472">Membrane</keyword>
<dbReference type="InterPro" id="IPR036259">
    <property type="entry name" value="MFS_trans_sf"/>
</dbReference>
<keyword evidence="3" id="KW-0813">Transport</keyword>
<evidence type="ECO:0000256" key="4">
    <source>
        <dbReference type="ARBA" id="ARBA00022475"/>
    </source>
</evidence>
<evidence type="ECO:0000313" key="11">
    <source>
        <dbReference type="Proteomes" id="UP001597118"/>
    </source>
</evidence>
<keyword evidence="5 8" id="KW-0812">Transmembrane</keyword>
<feature type="transmembrane region" description="Helical" evidence="8">
    <location>
        <begin position="136"/>
        <end position="158"/>
    </location>
</feature>
<dbReference type="InterPro" id="IPR011701">
    <property type="entry name" value="MFS"/>
</dbReference>
<feature type="transmembrane region" description="Helical" evidence="8">
    <location>
        <begin position="164"/>
        <end position="186"/>
    </location>
</feature>
<evidence type="ECO:0000256" key="1">
    <source>
        <dbReference type="ARBA" id="ARBA00004651"/>
    </source>
</evidence>
<evidence type="ECO:0000259" key="9">
    <source>
        <dbReference type="PROSITE" id="PS50850"/>
    </source>
</evidence>
<feature type="transmembrane region" description="Helical" evidence="8">
    <location>
        <begin position="103"/>
        <end position="124"/>
    </location>
</feature>
<dbReference type="RefSeq" id="WP_379661281.1">
    <property type="nucleotide sequence ID" value="NZ_JBHUDG010000003.1"/>
</dbReference>
<keyword evidence="4" id="KW-1003">Cell membrane</keyword>
<protein>
    <submittedName>
        <fullName evidence="10">Multidrug effflux MFS transporter</fullName>
    </submittedName>
</protein>
<feature type="transmembrane region" description="Helical" evidence="8">
    <location>
        <begin position="216"/>
        <end position="234"/>
    </location>
</feature>
<feature type="transmembrane region" description="Helical" evidence="8">
    <location>
        <begin position="285"/>
        <end position="304"/>
    </location>
</feature>
<feature type="transmembrane region" description="Helical" evidence="8">
    <location>
        <begin position="310"/>
        <end position="334"/>
    </location>
</feature>
<evidence type="ECO:0000256" key="5">
    <source>
        <dbReference type="ARBA" id="ARBA00022692"/>
    </source>
</evidence>